<gene>
    <name evidence="1" type="ORF">KIN34_12040</name>
</gene>
<comment type="caution">
    <text evidence="1">The sequence shown here is derived from an EMBL/GenBank/DDBJ whole genome shotgun (WGS) entry which is preliminary data.</text>
</comment>
<evidence type="ECO:0000313" key="2">
    <source>
        <dbReference type="Proteomes" id="UP000722125"/>
    </source>
</evidence>
<reference evidence="1 2" key="1">
    <citation type="submission" date="2021-05" db="EMBL/GenBank/DDBJ databases">
        <title>Description of Cellulomonas sp. DKR-3 sp. nov.</title>
        <authorList>
            <person name="Dahal R.H."/>
            <person name="Chaudhary D.K."/>
        </authorList>
    </citation>
    <scope>NUCLEOTIDE SEQUENCE [LARGE SCALE GENOMIC DNA]</scope>
    <source>
        <strain evidence="1 2">DKR-3</strain>
    </source>
</reference>
<proteinExistence type="predicted"/>
<organism evidence="1 2">
    <name type="scientific">Cellulomonas fulva</name>
    <dbReference type="NCBI Taxonomy" id="2835530"/>
    <lineage>
        <taxon>Bacteria</taxon>
        <taxon>Bacillati</taxon>
        <taxon>Actinomycetota</taxon>
        <taxon>Actinomycetes</taxon>
        <taxon>Micrococcales</taxon>
        <taxon>Cellulomonadaceae</taxon>
        <taxon>Cellulomonas</taxon>
    </lineage>
</organism>
<protein>
    <recommendedName>
        <fullName evidence="3">AbiEi antitoxin C-terminal domain-containing protein</fullName>
    </recommendedName>
</protein>
<dbReference type="EMBL" id="JAHBOH010000001">
    <property type="protein sequence ID" value="MBT0995011.1"/>
    <property type="molecule type" value="Genomic_DNA"/>
</dbReference>
<dbReference type="Proteomes" id="UP000722125">
    <property type="component" value="Unassembled WGS sequence"/>
</dbReference>
<sequence>MPHAPSLLPRPRELARLVRREDVGAAAWTGMLRDGVLTVVRQDVATVGPVPPGAPDRARALEPLLPRHGVVGRDAAAWVHTGTLEPLRACVLVPCGVRRPNAQPGRTCAEADLPPDDVLRLGAVPVTTIERTAVDVARWLEPDRAVDVLVGLVVAGLDLDDTCRRLDALAGRRNLRAAREVLRRTADRVSGPPAPPSAHP</sequence>
<name>A0ABS5U0T3_9CELL</name>
<dbReference type="RefSeq" id="WP_214350817.1">
    <property type="nucleotide sequence ID" value="NZ_JAHBOH010000001.1"/>
</dbReference>
<evidence type="ECO:0008006" key="3">
    <source>
        <dbReference type="Google" id="ProtNLM"/>
    </source>
</evidence>
<accession>A0ABS5U0T3</accession>
<keyword evidence="2" id="KW-1185">Reference proteome</keyword>
<evidence type="ECO:0000313" key="1">
    <source>
        <dbReference type="EMBL" id="MBT0995011.1"/>
    </source>
</evidence>